<dbReference type="Proteomes" id="UP000038045">
    <property type="component" value="Unplaced"/>
</dbReference>
<sequence>MALETKSKDRYIIEQLDEITEQFSTVRMVFTTDEFTEKWPSIVKKKLSMYSIMTSFIQSQDYDKAAIIWDRYILKRDFRDQISMSNAKSVIQLFSLHILIKEGRQSLLCFMEESFMPYTLSILGSDIGCTYAEALIQVLIDLEDEEPEKYPHNACEISLSFERIFKCMERKVITPAEKCNLINIRTDMRYDSFENIDVLGKLNTLKVNLKKLLYLKEKYYLSFQYNRFIKMSNEDVGVHIVEKMLYQENECDAIYCDEEPEKYPHNACEISLSFERIFKCMERKVITPAEKCNLINIRTDMRYDSFENIDVLGKLNTLKVNLKKLLYLKEKYYLSFQYNRFIKMSNEDVGVHIVEKMLYQENECDAIYCDVFRPYCEEFVLDFKELICSFVQKWSTQYEVLSTDIKTPFSIEKVAVMCKLIDKIADPSLQISSLEHIARAVPFNWPKELTTSVHKILMDNLIAKDIKSTLADRCKLAEICHIINIYKKVPDDIERIVERKFLFEYLVQGMSNNDSNASVETLAADIMKLYQLRHSYCKINGRLDITFEHIYTQLWIPHLLQWRYSGFTRKEPMQWLYNLPNIDAQTAVAKYSVDFLINLFKRGNQAFSTPEGVEAYMKTLSIVKTFILNYLSKVPVYQKILDKVSAIETLHSRFGILKSPKFFLESPEDACLYMEDLIEEYGVNDWENLMKIIKVMKMDPVLSYRYLLTACVRDGHLNQASSILFMLSLDKTLLSCEMISMIREIMDSIFLKINESVINETIDVSGVTNNLMLSMKIFMAEADCSDLANYKDILAFSRYHKLLDIVKEMLQCTDESVSPNYAEEPMDTSDIVPEKTNIIRWEMHPLAHLQKCSKLKYYVTLDKKSKPFTKHNLPLPMNGEHNISSVFAIASSLVEKQEMDQLKVADYIDGWRNLFNNLVMDNQYFDILNLLEIFETLELSKKVDIGINQILHNTAVGLLEKIILIPDCDLETGSAMLSSIPESYVPSILQELRNCVKSKSNPRVYINLCELVGIVYHKIPQVEMVQMLTKRYDECLWKRKLSKFGFNYTSNMMCDEVISSLIRCHVPHDILHEYCVYNNFDLNDFRLACALESAIYSSELLDSNDVDKHIDQLNKTSSLLSIHTPSAKDVNLIIQTVDKMSPYNHEGILQLIDKALLCVKCGDVASSIKTSLHDKKLVVNFALSYGKRCGQVSALECSWLASFRGSRGNPYSSLQSANSSQSNSSMREMSMIEYEDVEEKREAARKCLPQCAIQKLPFHLLCITSGEEVAEIVMPFVYNEINLQNVDKWISLIHNTQSLLCLSQTECIISAIKKHIKMVEDNNIVVDGSDKEWIEQAIREVDLSRVMSIIKYVARFVTNLKNLRIKIAYLTILKDFSSSAAENLQDGKKEELHKYAVELDKRITKYSAEKILSENGLLNSESKHFLSVNNVPEMIRYIYENNINWNDHQDRTTKMEACKVIAEQNGVSVTSIHSSIIDSILTQTMIAQVGDPDATLDVSAEVVVTNSDTDNRLECGILDDDENVSKIVHILTTGDFSPMIKKMFGIINKDIKQLPGGIATLIKVLICICRLYPRNGESMECFKVPKKNVLTVLKGAYYFYMLQNINVNCTMADLLSGEKVLDILKQIQNSPVHSTEKDFVVVNIIRDYRKKSSEYQNYMKTYVTRMIMGRKFSLVRTILDDTSATLTSEDMGNNILQFVLKTIGGILQQNPDNSEIVRDMLHFLIKYSVSSGFARPPREIGFFTNDPEASRIAQCVLNPTGN</sequence>
<dbReference type="Pfam" id="PF24520">
    <property type="entry name" value="ARM_KNTC1_1st"/>
    <property type="match status" value="1"/>
</dbReference>
<accession>A0A0N4ZUM0</accession>
<evidence type="ECO:0000313" key="4">
    <source>
        <dbReference type="WBParaSite" id="PTRK_0001228300.1"/>
    </source>
</evidence>
<proteinExistence type="predicted"/>
<feature type="compositionally biased region" description="Low complexity" evidence="1">
    <location>
        <begin position="1212"/>
        <end position="1225"/>
    </location>
</feature>
<feature type="region of interest" description="Disordered" evidence="1">
    <location>
        <begin position="1206"/>
        <end position="1225"/>
    </location>
</feature>
<evidence type="ECO:0000256" key="1">
    <source>
        <dbReference type="SAM" id="MobiDB-lite"/>
    </source>
</evidence>
<dbReference type="WBParaSite" id="PTRK_0001228300.1">
    <property type="protein sequence ID" value="PTRK_0001228300.1"/>
    <property type="gene ID" value="PTRK_0001228300"/>
</dbReference>
<evidence type="ECO:0000259" key="2">
    <source>
        <dbReference type="Pfam" id="PF24520"/>
    </source>
</evidence>
<feature type="domain" description="KNTC1 first ARM-repeats" evidence="2">
    <location>
        <begin position="9"/>
        <end position="154"/>
    </location>
</feature>
<dbReference type="InterPro" id="IPR055403">
    <property type="entry name" value="ARM_KNTC1_1st"/>
</dbReference>
<evidence type="ECO:0000313" key="3">
    <source>
        <dbReference type="Proteomes" id="UP000038045"/>
    </source>
</evidence>
<organism evidence="3 4">
    <name type="scientific">Parastrongyloides trichosuri</name>
    <name type="common">Possum-specific nematode worm</name>
    <dbReference type="NCBI Taxonomy" id="131310"/>
    <lineage>
        <taxon>Eukaryota</taxon>
        <taxon>Metazoa</taxon>
        <taxon>Ecdysozoa</taxon>
        <taxon>Nematoda</taxon>
        <taxon>Chromadorea</taxon>
        <taxon>Rhabditida</taxon>
        <taxon>Tylenchina</taxon>
        <taxon>Panagrolaimomorpha</taxon>
        <taxon>Strongyloidoidea</taxon>
        <taxon>Strongyloididae</taxon>
        <taxon>Parastrongyloides</taxon>
    </lineage>
</organism>
<dbReference type="STRING" id="131310.A0A0N4ZUM0"/>
<reference evidence="4" key="1">
    <citation type="submission" date="2017-02" db="UniProtKB">
        <authorList>
            <consortium name="WormBaseParasite"/>
        </authorList>
    </citation>
    <scope>IDENTIFICATION</scope>
</reference>
<keyword evidence="3" id="KW-1185">Reference proteome</keyword>
<name>A0A0N4ZUM0_PARTI</name>
<protein>
    <submittedName>
        <fullName evidence="4">Rod_C domain-containing protein</fullName>
    </submittedName>
</protein>